<dbReference type="Pfam" id="PF16344">
    <property type="entry name" value="FecR_C"/>
    <property type="match status" value="1"/>
</dbReference>
<dbReference type="Proteomes" id="UP000256708">
    <property type="component" value="Unassembled WGS sequence"/>
</dbReference>
<dbReference type="InterPro" id="IPR012373">
    <property type="entry name" value="Ferrdict_sens_TM"/>
</dbReference>
<evidence type="ECO:0000259" key="1">
    <source>
        <dbReference type="Pfam" id="PF04773"/>
    </source>
</evidence>
<proteinExistence type="predicted"/>
<dbReference type="Pfam" id="PF04773">
    <property type="entry name" value="FecR"/>
    <property type="match status" value="1"/>
</dbReference>
<feature type="domain" description="Protein FecR C-terminal" evidence="2">
    <location>
        <begin position="270"/>
        <end position="332"/>
    </location>
</feature>
<dbReference type="EMBL" id="QRGR01000008">
    <property type="protein sequence ID" value="RDV15461.1"/>
    <property type="molecule type" value="Genomic_DNA"/>
</dbReference>
<name>A0A3D8LDE3_9BACT</name>
<dbReference type="GO" id="GO:0016989">
    <property type="term" value="F:sigma factor antagonist activity"/>
    <property type="evidence" value="ECO:0007669"/>
    <property type="project" value="TreeGrafter"/>
</dbReference>
<organism evidence="3 4">
    <name type="scientific">Pontibacter diazotrophicus</name>
    <dbReference type="NCBI Taxonomy" id="1400979"/>
    <lineage>
        <taxon>Bacteria</taxon>
        <taxon>Pseudomonadati</taxon>
        <taxon>Bacteroidota</taxon>
        <taxon>Cytophagia</taxon>
        <taxon>Cytophagales</taxon>
        <taxon>Hymenobacteraceae</taxon>
        <taxon>Pontibacter</taxon>
    </lineage>
</organism>
<gene>
    <name evidence="3" type="ORF">DXT99_08170</name>
</gene>
<dbReference type="OrthoDB" id="1099916at2"/>
<dbReference type="PANTHER" id="PTHR30273">
    <property type="entry name" value="PERIPLASMIC SIGNAL SENSOR AND SIGMA FACTOR ACTIVATOR FECR-RELATED"/>
    <property type="match status" value="1"/>
</dbReference>
<feature type="domain" description="FecR protein" evidence="1">
    <location>
        <begin position="126"/>
        <end position="221"/>
    </location>
</feature>
<comment type="caution">
    <text evidence="3">The sequence shown here is derived from an EMBL/GenBank/DDBJ whole genome shotgun (WGS) entry which is preliminary data.</text>
</comment>
<evidence type="ECO:0000313" key="3">
    <source>
        <dbReference type="EMBL" id="RDV15461.1"/>
    </source>
</evidence>
<protein>
    <submittedName>
        <fullName evidence="3">DUF4974 domain-containing protein</fullName>
    </submittedName>
</protein>
<reference evidence="4" key="1">
    <citation type="submission" date="2018-08" db="EMBL/GenBank/DDBJ databases">
        <authorList>
            <person name="Liu Z.-W."/>
            <person name="Du Z.-J."/>
        </authorList>
    </citation>
    <scope>NUCLEOTIDE SEQUENCE [LARGE SCALE GENOMIC DNA]</scope>
    <source>
        <strain evidence="4">H4X</strain>
    </source>
</reference>
<dbReference type="Gene3D" id="2.60.120.1440">
    <property type="match status" value="1"/>
</dbReference>
<keyword evidence="4" id="KW-1185">Reference proteome</keyword>
<evidence type="ECO:0000259" key="2">
    <source>
        <dbReference type="Pfam" id="PF16344"/>
    </source>
</evidence>
<accession>A0A3D8LDE3</accession>
<dbReference type="RefSeq" id="WP_115565056.1">
    <property type="nucleotide sequence ID" value="NZ_QRGR01000008.1"/>
</dbReference>
<sequence>MSVKPLITSELLFAYFAGRATALQKQMIEEWVEEDGDNEEFFYACMHEWEVKHLQYSADTNAAVARFYDSIQNQNHFDLQPELEQRNSLETKKSRGWQKWLIAASVLFVLQFGAWLMRDAILYKSYTTSNGEVNSVILMDGSQVALNENSSLRVPRFGFGELSRNVRLRGEARFSVVHTPDDKKFIVFTDSAFQVEVLGTEFNLSARESGAKVVLQEGKVKVLYQGTPEQDSTPLIMAPGDIVALNKNHKELQVKKVLHPQNYSAWQHGRLVFDNTSLHEIKDLLQDNYGLTVEVKGEDLLKKTVSGSFRANNVNELLYAFSEIMNINVVRQDSLVIFVN</sequence>
<dbReference type="PIRSF" id="PIRSF018266">
    <property type="entry name" value="FecR"/>
    <property type="match status" value="1"/>
</dbReference>
<dbReference type="PANTHER" id="PTHR30273:SF2">
    <property type="entry name" value="PROTEIN FECR"/>
    <property type="match status" value="1"/>
</dbReference>
<evidence type="ECO:0000313" key="4">
    <source>
        <dbReference type="Proteomes" id="UP000256708"/>
    </source>
</evidence>
<dbReference type="InterPro" id="IPR006860">
    <property type="entry name" value="FecR"/>
</dbReference>
<dbReference type="Gene3D" id="3.55.50.30">
    <property type="match status" value="1"/>
</dbReference>
<dbReference type="AlphaFoldDB" id="A0A3D8LDE3"/>
<dbReference type="InterPro" id="IPR032508">
    <property type="entry name" value="FecR_C"/>
</dbReference>